<dbReference type="Proteomes" id="UP000006062">
    <property type="component" value="Chromosome"/>
</dbReference>
<dbReference type="STRING" id="765911.Thivi_1601"/>
<proteinExistence type="predicted"/>
<sequence length="105" mass="11680">MSKPCPADVILQFVVEQIHEGHYERVLALGFNWEQILRCWEQFADRPLGERYLETAQAVRVTVRQVRGALARHIHQAAGAEAEVTRPPSQQGTGLVPQPVAAGAR</sequence>
<dbReference type="HOGENOM" id="CLU_2235365_0_0_6"/>
<protein>
    <submittedName>
        <fullName evidence="2">Uncharacterized protein</fullName>
    </submittedName>
</protein>
<dbReference type="RefSeq" id="WP_014778054.1">
    <property type="nucleotide sequence ID" value="NC_018012.1"/>
</dbReference>
<accession>I3Y9C0</accession>
<name>I3Y9C0_THIV6</name>
<gene>
    <name evidence="2" type="ordered locus">Thivi_1601</name>
</gene>
<dbReference type="EMBL" id="CP003154">
    <property type="protein sequence ID" value="AFL73588.1"/>
    <property type="molecule type" value="Genomic_DNA"/>
</dbReference>
<organism evidence="2 3">
    <name type="scientific">Thiocystis violascens (strain ATCC 17096 / DSM 198 / 6111)</name>
    <name type="common">Chromatium violascens</name>
    <dbReference type="NCBI Taxonomy" id="765911"/>
    <lineage>
        <taxon>Bacteria</taxon>
        <taxon>Pseudomonadati</taxon>
        <taxon>Pseudomonadota</taxon>
        <taxon>Gammaproteobacteria</taxon>
        <taxon>Chromatiales</taxon>
        <taxon>Chromatiaceae</taxon>
        <taxon>Thiocystis</taxon>
    </lineage>
</organism>
<evidence type="ECO:0000313" key="3">
    <source>
        <dbReference type="Proteomes" id="UP000006062"/>
    </source>
</evidence>
<dbReference type="AlphaFoldDB" id="I3Y9C0"/>
<keyword evidence="3" id="KW-1185">Reference proteome</keyword>
<evidence type="ECO:0000256" key="1">
    <source>
        <dbReference type="SAM" id="MobiDB-lite"/>
    </source>
</evidence>
<reference evidence="2 3" key="1">
    <citation type="submission" date="2012-06" db="EMBL/GenBank/DDBJ databases">
        <title>Complete sequence of Thiocystis violascens DSM 198.</title>
        <authorList>
            <consortium name="US DOE Joint Genome Institute"/>
            <person name="Lucas S."/>
            <person name="Han J."/>
            <person name="Lapidus A."/>
            <person name="Cheng J.-F."/>
            <person name="Goodwin L."/>
            <person name="Pitluck S."/>
            <person name="Peters L."/>
            <person name="Ovchinnikova G."/>
            <person name="Teshima H."/>
            <person name="Detter J.C."/>
            <person name="Han C."/>
            <person name="Tapia R."/>
            <person name="Land M."/>
            <person name="Hauser L."/>
            <person name="Kyrpides N."/>
            <person name="Ivanova N."/>
            <person name="Pagani I."/>
            <person name="Vogl K."/>
            <person name="Liu Z."/>
            <person name="Frigaard N.-U."/>
            <person name="Bryant D."/>
            <person name="Woyke T."/>
        </authorList>
    </citation>
    <scope>NUCLEOTIDE SEQUENCE [LARGE SCALE GENOMIC DNA]</scope>
    <source>
        <strain evidence="3">ATCC 17096 / DSM 198 / 6111</strain>
    </source>
</reference>
<evidence type="ECO:0000313" key="2">
    <source>
        <dbReference type="EMBL" id="AFL73588.1"/>
    </source>
</evidence>
<dbReference type="KEGG" id="tvi:Thivi_1601"/>
<feature type="region of interest" description="Disordered" evidence="1">
    <location>
        <begin position="77"/>
        <end position="105"/>
    </location>
</feature>